<name>I3CH01_9GAMM</name>
<dbReference type="PANTHER" id="PTHR47691:SF3">
    <property type="entry name" value="HTH-TYPE TRANSCRIPTIONAL REGULATOR RV0890C-RELATED"/>
    <property type="match status" value="1"/>
</dbReference>
<dbReference type="RefSeq" id="WP_002686148.1">
    <property type="nucleotide sequence ID" value="NZ_JH600070.1"/>
</dbReference>
<dbReference type="InterPro" id="IPR019734">
    <property type="entry name" value="TPR_rpt"/>
</dbReference>
<dbReference type="eggNOG" id="COG2909">
    <property type="taxonomic scope" value="Bacteria"/>
</dbReference>
<evidence type="ECO:0000313" key="1">
    <source>
        <dbReference type="EMBL" id="EIJ42894.1"/>
    </source>
</evidence>
<dbReference type="AlphaFoldDB" id="I3CH01"/>
<evidence type="ECO:0000313" key="2">
    <source>
        <dbReference type="Proteomes" id="UP000005744"/>
    </source>
</evidence>
<organism evidence="1 2">
    <name type="scientific">Beggiatoa alba B18LD</name>
    <dbReference type="NCBI Taxonomy" id="395493"/>
    <lineage>
        <taxon>Bacteria</taxon>
        <taxon>Pseudomonadati</taxon>
        <taxon>Pseudomonadota</taxon>
        <taxon>Gammaproteobacteria</taxon>
        <taxon>Thiotrichales</taxon>
        <taxon>Thiotrichaceae</taxon>
        <taxon>Beggiatoa</taxon>
    </lineage>
</organism>
<dbReference type="PANTHER" id="PTHR47691">
    <property type="entry name" value="REGULATOR-RELATED"/>
    <property type="match status" value="1"/>
</dbReference>
<dbReference type="SUPFAM" id="SSF52540">
    <property type="entry name" value="P-loop containing nucleoside triphosphate hydrolases"/>
    <property type="match status" value="1"/>
</dbReference>
<dbReference type="Gene3D" id="3.40.50.300">
    <property type="entry name" value="P-loop containing nucleotide triphosphate hydrolases"/>
    <property type="match status" value="1"/>
</dbReference>
<dbReference type="Pfam" id="PF13181">
    <property type="entry name" value="TPR_8"/>
    <property type="match status" value="1"/>
</dbReference>
<dbReference type="SMART" id="SM00028">
    <property type="entry name" value="TPR"/>
    <property type="match status" value="4"/>
</dbReference>
<dbReference type="OrthoDB" id="1426235at2"/>
<dbReference type="EMBL" id="JH600070">
    <property type="protein sequence ID" value="EIJ42894.1"/>
    <property type="molecule type" value="Genomic_DNA"/>
</dbReference>
<proteinExistence type="predicted"/>
<dbReference type="InterPro" id="IPR027417">
    <property type="entry name" value="P-loop_NTPase"/>
</dbReference>
<reference evidence="1 2" key="1">
    <citation type="submission" date="2011-11" db="EMBL/GenBank/DDBJ databases">
        <title>Improved High-Quality Draft sequence of Beggiatoa alba B18lD.</title>
        <authorList>
            <consortium name="US DOE Joint Genome Institute"/>
            <person name="Lucas S."/>
            <person name="Han J."/>
            <person name="Lapidus A."/>
            <person name="Cheng J.-F."/>
            <person name="Goodwin L."/>
            <person name="Pitluck S."/>
            <person name="Peters L."/>
            <person name="Mikhailova N."/>
            <person name="Held B."/>
            <person name="Detter J.C."/>
            <person name="Han C."/>
            <person name="Tapia R."/>
            <person name="Land M."/>
            <person name="Hauser L."/>
            <person name="Kyrpides N."/>
            <person name="Ivanova N."/>
            <person name="Pagani I."/>
            <person name="Samuel K."/>
            <person name="Teske A."/>
            <person name="Mueller J."/>
            <person name="Woyke T."/>
        </authorList>
    </citation>
    <scope>NUCLEOTIDE SEQUENCE [LARGE SCALE GENOMIC DNA]</scope>
    <source>
        <strain evidence="1 2">B18LD</strain>
    </source>
</reference>
<accession>I3CH01</accession>
<gene>
    <name evidence="1" type="ORF">BegalDRAFT_2028</name>
</gene>
<keyword evidence="2" id="KW-1185">Reference proteome</keyword>
<evidence type="ECO:0008006" key="3">
    <source>
        <dbReference type="Google" id="ProtNLM"/>
    </source>
</evidence>
<dbReference type="InterPro" id="IPR011990">
    <property type="entry name" value="TPR-like_helical_dom_sf"/>
</dbReference>
<dbReference type="STRING" id="395493.BegalDRAFT_2028"/>
<protein>
    <recommendedName>
        <fullName evidence="3">MalT-like TPR region domain-containing protein</fullName>
    </recommendedName>
</protein>
<dbReference type="Gene3D" id="1.25.40.10">
    <property type="entry name" value="Tetratricopeptide repeat domain"/>
    <property type="match status" value="2"/>
</dbReference>
<dbReference type="Proteomes" id="UP000005744">
    <property type="component" value="Unassembled WGS sequence"/>
</dbReference>
<dbReference type="HOGENOM" id="CLU_013149_0_0_6"/>
<sequence>MQQIVSLDNLPKLSQPFIGRRVLLADIDAAFFSQTVSMVTLTAAAGVGKSMLLRAWLDAIAPQYQNVNAVFGWSFYGQGNDYPQFSSSLFFEQALHFFGHQAEIPRQDDVKAKRLVELLREQSFILLLDGLETLQYPVMTKGGACADLGLKTFLQELKGISNAEKRLILATSRQSIVELQDRACPYVTNLSVENLNAGESANFLKLLGVQGATWQLVGLAKLLGGHALALSLLAGAFVNGYAQDLNTMSTQLPALFADEEWGGQALRVLRFYDENCWESTAPERVFLQVLSLFDRPMQAAERDILFRQAKLTQISPALSVTEWEHVLQQLVKLGLLYPSQVNQWDTHPVIRAYFREQLRSQRLDLWEQAHHVLFQYFQNMTDESAPSFSALEPLYRAVAHGCMAGEYQTAMQVYTDKILREEAYYSINIFGSFSADLALLSYFYAQDEQSQVNSWTTPHVALSERGQAFLLAQTAFLLTALGRLEEALEPLQAAATLKQSQADWHNAALSVINRVDLLMSLGKLYEAETVAQQAIDWAEQGKKLSSQMQSHAKLAAVLHQLGDLEYSLSVFVQAEQLQQTDQPQHSYLYSLAGMQYCSLLLDMSQDERSRAAILARGQAILTLAETELGVNSIAFAQLNMGRIWTTMQNPIEGLACLNKALQSFRQSELFLFIPDALLARAVLYRQLGDVARAQKDINEVLEIIQRTNMRLYEVKARLLQANLLFDVQRKKRAVAGVEDITNKVEKLYQRTVRLIYHFNHGLHIADLSLLNARIAHYSKRQIDAKDNLELARQRIVSIGQWQLMQTWENIRLEIESS</sequence>
<dbReference type="SUPFAM" id="SSF48452">
    <property type="entry name" value="TPR-like"/>
    <property type="match status" value="2"/>
</dbReference>